<gene>
    <name evidence="2" type="ORF">Fcan01_20932</name>
</gene>
<keyword evidence="1" id="KW-0812">Transmembrane</keyword>
<accession>A0A226DH37</accession>
<dbReference type="Proteomes" id="UP000198287">
    <property type="component" value="Unassembled WGS sequence"/>
</dbReference>
<feature type="transmembrane region" description="Helical" evidence="1">
    <location>
        <begin position="64"/>
        <end position="83"/>
    </location>
</feature>
<dbReference type="AlphaFoldDB" id="A0A226DH37"/>
<evidence type="ECO:0000256" key="1">
    <source>
        <dbReference type="SAM" id="Phobius"/>
    </source>
</evidence>
<reference evidence="2 3" key="1">
    <citation type="submission" date="2015-12" db="EMBL/GenBank/DDBJ databases">
        <title>The genome of Folsomia candida.</title>
        <authorList>
            <person name="Faddeeva A."/>
            <person name="Derks M.F."/>
            <person name="Anvar Y."/>
            <person name="Smit S."/>
            <person name="Van Straalen N."/>
            <person name="Roelofs D."/>
        </authorList>
    </citation>
    <scope>NUCLEOTIDE SEQUENCE [LARGE SCALE GENOMIC DNA]</scope>
    <source>
        <strain evidence="2 3">VU population</strain>
        <tissue evidence="2">Whole body</tissue>
    </source>
</reference>
<keyword evidence="1" id="KW-0472">Membrane</keyword>
<keyword evidence="3" id="KW-1185">Reference proteome</keyword>
<evidence type="ECO:0000313" key="2">
    <source>
        <dbReference type="EMBL" id="OXA44268.1"/>
    </source>
</evidence>
<feature type="transmembrane region" description="Helical" evidence="1">
    <location>
        <begin position="264"/>
        <end position="286"/>
    </location>
</feature>
<evidence type="ECO:0008006" key="4">
    <source>
        <dbReference type="Google" id="ProtNLM"/>
    </source>
</evidence>
<protein>
    <recommendedName>
        <fullName evidence="4">Gustatory receptor</fullName>
    </recommendedName>
</protein>
<sequence>MSYLHCFPIEWDNFNQRVAKIEKRSKLFIANAVQILQIFYFGVMTVILYNQYKTGCVYKLLPNTVMWLVTIMLYLWGMGASLARKAGALLNTTIRFEEWLQGEFHEMEILAKQNGGRSITKRNHRNNILRRVLPFTNIMSPIMAMTRVRRLLKNPCSPAYLGYLVGYCSSCQEHLVPGDHRVSNLAKFIVLFVDAYHVVVHISKAYFLMFNVTMVGTGCMLDYLDILGRMGSPISHVSLKTRIRLYRCLQILEKQMNHTLSTRVIPTILVVAPIMQVFCTFVLIKLSQYLPSEGFLTYPYIILICFTVCMVFETFAAQLFVKSGQQYSDWLKESGLTKRNQKRIRSLQPIRIKVGSNFIDRGTALVTQDFCINQTVSLLLIKF</sequence>
<evidence type="ECO:0000313" key="3">
    <source>
        <dbReference type="Proteomes" id="UP000198287"/>
    </source>
</evidence>
<feature type="transmembrane region" description="Helical" evidence="1">
    <location>
        <begin position="298"/>
        <end position="321"/>
    </location>
</feature>
<dbReference type="EMBL" id="LNIX01000019">
    <property type="protein sequence ID" value="OXA44268.1"/>
    <property type="molecule type" value="Genomic_DNA"/>
</dbReference>
<feature type="transmembrane region" description="Helical" evidence="1">
    <location>
        <begin position="27"/>
        <end position="52"/>
    </location>
</feature>
<proteinExistence type="predicted"/>
<name>A0A226DH37_FOLCA</name>
<keyword evidence="1" id="KW-1133">Transmembrane helix</keyword>
<comment type="caution">
    <text evidence="2">The sequence shown here is derived from an EMBL/GenBank/DDBJ whole genome shotgun (WGS) entry which is preliminary data.</text>
</comment>
<dbReference type="OrthoDB" id="8297494at2759"/>
<organism evidence="2 3">
    <name type="scientific">Folsomia candida</name>
    <name type="common">Springtail</name>
    <dbReference type="NCBI Taxonomy" id="158441"/>
    <lineage>
        <taxon>Eukaryota</taxon>
        <taxon>Metazoa</taxon>
        <taxon>Ecdysozoa</taxon>
        <taxon>Arthropoda</taxon>
        <taxon>Hexapoda</taxon>
        <taxon>Collembola</taxon>
        <taxon>Entomobryomorpha</taxon>
        <taxon>Isotomoidea</taxon>
        <taxon>Isotomidae</taxon>
        <taxon>Proisotominae</taxon>
        <taxon>Folsomia</taxon>
    </lineage>
</organism>